<sequence length="451" mass="47715">MTHDPAATDPVRPAPIPTDPVPTDPVHAELDRLAEKTAAQVIAWRRHLHRHPELSNREEGTARLIAGHLRALGLDEVRTGIAGHGVVGVLRGTAAGGDGRVAALRADTDALPVRDLCGEDFASRVVDADYPGGPFPVSHACGHDCHTAMLMGAATVLAGVRDRLPGTVVLVFQPAEEGPPVTETGGALAMVEAGAFVDPVPTMAFGMHVTPYPKGYVGYRVGNQYGASVLVRITLTGRQVHGSTPWQGVDPMPAAGAVLTGIGQLYRQVSAFDPVTVTIGHVEDVGRFNIIGETVTLWGTVRCAVESDMAEVRDRLRRLAEHSAAAYGATAEVDYLQPVPPVHNAEPWVTAALPTLRRVAGAERVTETGATLGYDDVSEFIARFGGLYVMLGVQDAVLDADGMPVPEEGGRGLVTNHHPRFYADDDTLVTGVRLHAHVAYDHLRGALLPAG</sequence>
<dbReference type="Proteomes" id="UP001278571">
    <property type="component" value="Unassembled WGS sequence"/>
</dbReference>
<feature type="domain" description="Peptidase M20 dimerisation" evidence="2">
    <location>
        <begin position="231"/>
        <end position="325"/>
    </location>
</feature>
<dbReference type="Gene3D" id="3.40.630.10">
    <property type="entry name" value="Zn peptidases"/>
    <property type="match status" value="1"/>
</dbReference>
<dbReference type="RefSeq" id="WP_319012263.1">
    <property type="nucleotide sequence ID" value="NZ_JAWJZF010000488.1"/>
</dbReference>
<name>A0ABU4KE84_9ACTN</name>
<dbReference type="NCBIfam" id="TIGR01891">
    <property type="entry name" value="amidohydrolases"/>
    <property type="match status" value="1"/>
</dbReference>
<gene>
    <name evidence="3" type="ORF">R2363_28395</name>
</gene>
<dbReference type="PANTHER" id="PTHR11014:SF63">
    <property type="entry name" value="METALLOPEPTIDASE, PUTATIVE (AFU_ORTHOLOGUE AFUA_6G09600)-RELATED"/>
    <property type="match status" value="1"/>
</dbReference>
<evidence type="ECO:0000259" key="2">
    <source>
        <dbReference type="Pfam" id="PF07687"/>
    </source>
</evidence>
<evidence type="ECO:0000256" key="1">
    <source>
        <dbReference type="SAM" id="MobiDB-lite"/>
    </source>
</evidence>
<dbReference type="SUPFAM" id="SSF55031">
    <property type="entry name" value="Bacterial exopeptidase dimerisation domain"/>
    <property type="match status" value="1"/>
</dbReference>
<accession>A0ABU4KE84</accession>
<dbReference type="InterPro" id="IPR036264">
    <property type="entry name" value="Bact_exopeptidase_dim_dom"/>
</dbReference>
<evidence type="ECO:0000313" key="4">
    <source>
        <dbReference type="Proteomes" id="UP001278571"/>
    </source>
</evidence>
<dbReference type="Pfam" id="PF07687">
    <property type="entry name" value="M20_dimer"/>
    <property type="match status" value="1"/>
</dbReference>
<feature type="compositionally biased region" description="Pro residues" evidence="1">
    <location>
        <begin position="12"/>
        <end position="23"/>
    </location>
</feature>
<dbReference type="Pfam" id="PF01546">
    <property type="entry name" value="Peptidase_M20"/>
    <property type="match status" value="1"/>
</dbReference>
<organism evidence="3 4">
    <name type="scientific">Streptomyces roseolus</name>
    <dbReference type="NCBI Taxonomy" id="67358"/>
    <lineage>
        <taxon>Bacteria</taxon>
        <taxon>Bacillati</taxon>
        <taxon>Actinomycetota</taxon>
        <taxon>Actinomycetes</taxon>
        <taxon>Kitasatosporales</taxon>
        <taxon>Streptomycetaceae</taxon>
        <taxon>Streptomyces</taxon>
    </lineage>
</organism>
<dbReference type="InterPro" id="IPR011650">
    <property type="entry name" value="Peptidase_M20_dimer"/>
</dbReference>
<dbReference type="Gene3D" id="3.30.70.360">
    <property type="match status" value="1"/>
</dbReference>
<dbReference type="EMBL" id="JAWJZF010000488">
    <property type="protein sequence ID" value="MDX2296084.1"/>
    <property type="molecule type" value="Genomic_DNA"/>
</dbReference>
<evidence type="ECO:0000313" key="3">
    <source>
        <dbReference type="EMBL" id="MDX2296084.1"/>
    </source>
</evidence>
<keyword evidence="4" id="KW-1185">Reference proteome</keyword>
<dbReference type="PANTHER" id="PTHR11014">
    <property type="entry name" value="PEPTIDASE M20 FAMILY MEMBER"/>
    <property type="match status" value="1"/>
</dbReference>
<comment type="caution">
    <text evidence="3">The sequence shown here is derived from an EMBL/GenBank/DDBJ whole genome shotgun (WGS) entry which is preliminary data.</text>
</comment>
<dbReference type="PIRSF" id="PIRSF005962">
    <property type="entry name" value="Pept_M20D_amidohydro"/>
    <property type="match status" value="1"/>
</dbReference>
<dbReference type="InterPro" id="IPR002933">
    <property type="entry name" value="Peptidase_M20"/>
</dbReference>
<dbReference type="InterPro" id="IPR017439">
    <property type="entry name" value="Amidohydrolase"/>
</dbReference>
<protein>
    <submittedName>
        <fullName evidence="3">Amidohydrolase</fullName>
    </submittedName>
</protein>
<reference evidence="3 4" key="1">
    <citation type="submission" date="2023-10" db="EMBL/GenBank/DDBJ databases">
        <authorList>
            <person name="Wang X.X."/>
        </authorList>
    </citation>
    <scope>NUCLEOTIDE SEQUENCE [LARGE SCALE GENOMIC DNA]</scope>
    <source>
        <strain evidence="3 4">NBRC 12816</strain>
    </source>
</reference>
<dbReference type="SUPFAM" id="SSF53187">
    <property type="entry name" value="Zn-dependent exopeptidases"/>
    <property type="match status" value="1"/>
</dbReference>
<proteinExistence type="predicted"/>
<feature type="region of interest" description="Disordered" evidence="1">
    <location>
        <begin position="1"/>
        <end position="23"/>
    </location>
</feature>